<evidence type="ECO:0000313" key="4">
    <source>
        <dbReference type="Proteomes" id="UP000648239"/>
    </source>
</evidence>
<feature type="compositionally biased region" description="Basic residues" evidence="1">
    <location>
        <begin position="35"/>
        <end position="44"/>
    </location>
</feature>
<reference evidence="3 4" key="1">
    <citation type="submission" date="2020-08" db="EMBL/GenBank/DDBJ databases">
        <title>Acidobacteriota in marine sediments use diverse sulfur dissimilation pathways.</title>
        <authorList>
            <person name="Wasmund K."/>
        </authorList>
    </citation>
    <scope>NUCLEOTIDE SEQUENCE [LARGE SCALE GENOMIC DNA]</scope>
    <source>
        <strain evidence="3">MAG AM4</strain>
    </source>
</reference>
<keyword evidence="2" id="KW-0732">Signal</keyword>
<evidence type="ECO:0000256" key="1">
    <source>
        <dbReference type="SAM" id="MobiDB-lite"/>
    </source>
</evidence>
<organism evidence="3 4">
    <name type="scientific">Candidatus Polarisedimenticola svalbardensis</name>
    <dbReference type="NCBI Taxonomy" id="2886004"/>
    <lineage>
        <taxon>Bacteria</taxon>
        <taxon>Pseudomonadati</taxon>
        <taxon>Acidobacteriota</taxon>
        <taxon>Candidatus Polarisedimenticolia</taxon>
        <taxon>Candidatus Polarisedimenticolales</taxon>
        <taxon>Candidatus Polarisedimenticolaceae</taxon>
        <taxon>Candidatus Polarisedimenticola</taxon>
    </lineage>
</organism>
<name>A0A8J6Y598_9BACT</name>
<dbReference type="EMBL" id="JACXWD010000009">
    <property type="protein sequence ID" value="MBD3867370.1"/>
    <property type="molecule type" value="Genomic_DNA"/>
</dbReference>
<evidence type="ECO:0000256" key="2">
    <source>
        <dbReference type="SAM" id="SignalP"/>
    </source>
</evidence>
<protein>
    <submittedName>
        <fullName evidence="3">Uncharacterized protein</fullName>
    </submittedName>
</protein>
<sequence>MNKSKRFTKIMLIAGSFALGLMLQTTAAEAGGKNKDRRHGKRGDHRVEQRHDKRGDRRVDRRDRYGYDYRIRNDVRYDRHDNRHGNKHAYKRGNRHWNHHNRFRIPNRMVYRSRVDYRPYFYGERFYRGHNHMHMVYRFPVYTDYGVSYRAVSYCGDDYYRAGTFVYNGPRLGFEIRF</sequence>
<dbReference type="AlphaFoldDB" id="A0A8J6Y598"/>
<accession>A0A8J6Y598</accession>
<comment type="caution">
    <text evidence="3">The sequence shown here is derived from an EMBL/GenBank/DDBJ whole genome shotgun (WGS) entry which is preliminary data.</text>
</comment>
<feature type="signal peptide" evidence="2">
    <location>
        <begin position="1"/>
        <end position="27"/>
    </location>
</feature>
<dbReference type="Proteomes" id="UP000648239">
    <property type="component" value="Unassembled WGS sequence"/>
</dbReference>
<evidence type="ECO:0000313" key="3">
    <source>
        <dbReference type="EMBL" id="MBD3867370.1"/>
    </source>
</evidence>
<gene>
    <name evidence="3" type="ORF">IFK94_04510</name>
</gene>
<feature type="compositionally biased region" description="Basic and acidic residues" evidence="1">
    <location>
        <begin position="45"/>
        <end position="59"/>
    </location>
</feature>
<feature type="region of interest" description="Disordered" evidence="1">
    <location>
        <begin position="28"/>
        <end position="59"/>
    </location>
</feature>
<proteinExistence type="predicted"/>
<feature type="chain" id="PRO_5035192275" evidence="2">
    <location>
        <begin position="28"/>
        <end position="178"/>
    </location>
</feature>